<sequence>MESAAAVPPTPSGAHMRVTAVRLFSNGMAHLEAEATVTGDATLCIPVRTGAMSDVLKSISVADTSGGGGSIASVGYESPAGGMYADGAAAALDMDPINSLVRLLREAQGASVALTTAGGGQATVLGKLMGTQPVLAPRPSMLRPPESSPPGAPKKVGPDFGPLGPFGMVEALDMDTVGDSRKGFPLHVAVLVLTAAGEVVTVPLAFVTAFRFEDPTLTATMNDILDGRAGLVKAERKLLYVRCVGTGERRIVARWCVEAPVWKTTYRIFAGGDDDATGGAPAGDSGDGLAGGDSSPPPATPPPPPPPLVIQGWAIIDNGFEQDLTDVRLSLLSGMAVSFKTSLFERRFKARVTEPTGDDAPATGRVSEANALFAARSGRPREVRRRGFAAQAASCALPKPSPAAAAPLSLVVEEENVVDLADFEGDGAAAGGGPPRAPPPALGGSADGVAATTNLAAAGRPAGEHFAYTVEAPVSVPRRQSAMVPILAAPVTGGRVALYRGSIRRANPLSAILFTNTSGATLEGGPVTVLHNDLLAGEAMLRSCRPGDVQILPYAVDLDVDAEQTVTTPSPPPGRCAGGRLGCFGLGDSDEVHELTLANGVLVARSYLLHQVAYTFTSRRGRPVVLYVDHTKPRGYGFHAADVRAGRPGVPAAAVGNSPPAAAAADPHGGGDGGPAGSAAAGAPTPLTPAEEDASTCRFRLTLPPAAPGVRSVTTLTVTERSERRSTVQLANLSDDAVGACVAGRLLSAGAVATIQALAAARGRLATAQRSVAALEAESAEEAAMQERLRANLGALGGGAPSTAEATLRARYVTALSDSEDTVGRLREERRRRVAAVDAARQALADAVAEARF</sequence>
<organism evidence="1 2">
    <name type="scientific">Pyropia yezoensis</name>
    <name type="common">Susabi-nori</name>
    <name type="synonym">Porphyra yezoensis</name>
    <dbReference type="NCBI Taxonomy" id="2788"/>
    <lineage>
        <taxon>Eukaryota</taxon>
        <taxon>Rhodophyta</taxon>
        <taxon>Bangiophyceae</taxon>
        <taxon>Bangiales</taxon>
        <taxon>Bangiaceae</taxon>
        <taxon>Pyropia</taxon>
    </lineage>
</organism>
<protein>
    <submittedName>
        <fullName evidence="1">Uncharacterized protein</fullName>
    </submittedName>
</protein>
<evidence type="ECO:0000313" key="2">
    <source>
        <dbReference type="Proteomes" id="UP000798662"/>
    </source>
</evidence>
<comment type="caution">
    <text evidence="1">The sequence shown here is derived from an EMBL/GenBank/DDBJ whole genome shotgun (WGS) entry which is preliminary data.</text>
</comment>
<dbReference type="Proteomes" id="UP000798662">
    <property type="component" value="Chromosome 1"/>
</dbReference>
<keyword evidence="2" id="KW-1185">Reference proteome</keyword>
<name>A0ACC3BUC7_PYRYE</name>
<proteinExistence type="predicted"/>
<evidence type="ECO:0000313" key="1">
    <source>
        <dbReference type="EMBL" id="KAK1861539.1"/>
    </source>
</evidence>
<gene>
    <name evidence="1" type="ORF">I4F81_004123</name>
</gene>
<reference evidence="1" key="1">
    <citation type="submission" date="2019-11" db="EMBL/GenBank/DDBJ databases">
        <title>Nori genome reveals adaptations in red seaweeds to the harsh intertidal environment.</title>
        <authorList>
            <person name="Wang D."/>
            <person name="Mao Y."/>
        </authorList>
    </citation>
    <scope>NUCLEOTIDE SEQUENCE</scope>
    <source>
        <tissue evidence="1">Gametophyte</tissue>
    </source>
</reference>
<accession>A0ACC3BUC7</accession>
<dbReference type="EMBL" id="CM020618">
    <property type="protein sequence ID" value="KAK1861539.1"/>
    <property type="molecule type" value="Genomic_DNA"/>
</dbReference>